<dbReference type="EMBL" id="RSEB01000004">
    <property type="protein sequence ID" value="RRR98554.1"/>
    <property type="molecule type" value="Genomic_DNA"/>
</dbReference>
<keyword evidence="6" id="KW-1185">Reference proteome</keyword>
<proteinExistence type="predicted"/>
<dbReference type="Proteomes" id="UP000277256">
    <property type="component" value="Unassembled WGS sequence"/>
</dbReference>
<organism evidence="5 6">
    <name type="scientific">Glycomyces terrestris</name>
    <dbReference type="NCBI Taxonomy" id="2493553"/>
    <lineage>
        <taxon>Bacteria</taxon>
        <taxon>Bacillati</taxon>
        <taxon>Actinomycetota</taxon>
        <taxon>Actinomycetes</taxon>
        <taxon>Glycomycetales</taxon>
        <taxon>Glycomycetaceae</taxon>
        <taxon>Glycomyces</taxon>
    </lineage>
</organism>
<dbReference type="RefSeq" id="WP_125248861.1">
    <property type="nucleotide sequence ID" value="NZ_RSEB01000004.1"/>
</dbReference>
<keyword evidence="2 5" id="KW-0238">DNA-binding</keyword>
<dbReference type="InterPro" id="IPR000792">
    <property type="entry name" value="Tscrpt_reg_LuxR_C"/>
</dbReference>
<feature type="domain" description="HTH luxR-type" evidence="4">
    <location>
        <begin position="133"/>
        <end position="198"/>
    </location>
</feature>
<dbReference type="PANTHER" id="PTHR44688:SF16">
    <property type="entry name" value="DNA-BINDING TRANSCRIPTIONAL ACTIVATOR DEVR_DOSR"/>
    <property type="match status" value="1"/>
</dbReference>
<protein>
    <submittedName>
        <fullName evidence="5">DNA-binding response regulator</fullName>
    </submittedName>
</protein>
<evidence type="ECO:0000256" key="1">
    <source>
        <dbReference type="ARBA" id="ARBA00023015"/>
    </source>
</evidence>
<dbReference type="GO" id="GO:0006355">
    <property type="term" value="P:regulation of DNA-templated transcription"/>
    <property type="evidence" value="ECO:0007669"/>
    <property type="project" value="InterPro"/>
</dbReference>
<dbReference type="PROSITE" id="PS50043">
    <property type="entry name" value="HTH_LUXR_2"/>
    <property type="match status" value="1"/>
</dbReference>
<evidence type="ECO:0000256" key="2">
    <source>
        <dbReference type="ARBA" id="ARBA00023125"/>
    </source>
</evidence>
<dbReference type="SMART" id="SM00421">
    <property type="entry name" value="HTH_LUXR"/>
    <property type="match status" value="1"/>
</dbReference>
<evidence type="ECO:0000259" key="4">
    <source>
        <dbReference type="PROSITE" id="PS50043"/>
    </source>
</evidence>
<evidence type="ECO:0000313" key="6">
    <source>
        <dbReference type="Proteomes" id="UP000277256"/>
    </source>
</evidence>
<evidence type="ECO:0000256" key="3">
    <source>
        <dbReference type="ARBA" id="ARBA00023163"/>
    </source>
</evidence>
<dbReference type="Pfam" id="PF00196">
    <property type="entry name" value="GerE"/>
    <property type="match status" value="1"/>
</dbReference>
<keyword evidence="1" id="KW-0805">Transcription regulation</keyword>
<reference evidence="5 6" key="1">
    <citation type="submission" date="2018-12" db="EMBL/GenBank/DDBJ databases">
        <title>Glycomyces sp. YIM 121974 draft genome.</title>
        <authorList>
            <person name="Li Q."/>
        </authorList>
    </citation>
    <scope>NUCLEOTIDE SEQUENCE [LARGE SCALE GENOMIC DNA]</scope>
    <source>
        <strain evidence="5 6">YIM 121974</strain>
    </source>
</reference>
<keyword evidence="3" id="KW-0804">Transcription</keyword>
<comment type="caution">
    <text evidence="5">The sequence shown here is derived from an EMBL/GenBank/DDBJ whole genome shotgun (WGS) entry which is preliminary data.</text>
</comment>
<dbReference type="InterPro" id="IPR016032">
    <property type="entry name" value="Sig_transdc_resp-reg_C-effctor"/>
</dbReference>
<dbReference type="CDD" id="cd06170">
    <property type="entry name" value="LuxR_C_like"/>
    <property type="match status" value="1"/>
</dbReference>
<name>A0A426UW58_9ACTN</name>
<dbReference type="PRINTS" id="PR00038">
    <property type="entry name" value="HTHLUXR"/>
</dbReference>
<dbReference type="PROSITE" id="PS00622">
    <property type="entry name" value="HTH_LUXR_1"/>
    <property type="match status" value="1"/>
</dbReference>
<dbReference type="OrthoDB" id="9808843at2"/>
<dbReference type="PANTHER" id="PTHR44688">
    <property type="entry name" value="DNA-BINDING TRANSCRIPTIONAL ACTIVATOR DEVR_DOSR"/>
    <property type="match status" value="1"/>
</dbReference>
<evidence type="ECO:0000313" key="5">
    <source>
        <dbReference type="EMBL" id="RRR98554.1"/>
    </source>
</evidence>
<gene>
    <name evidence="5" type="ORF">EIW28_16915</name>
</gene>
<dbReference type="Gene3D" id="3.40.50.2300">
    <property type="match status" value="1"/>
</dbReference>
<dbReference type="GO" id="GO:0003677">
    <property type="term" value="F:DNA binding"/>
    <property type="evidence" value="ECO:0007669"/>
    <property type="project" value="UniProtKB-KW"/>
</dbReference>
<sequence length="200" mass="21916">MIRVLLKHDQDLWRTALARGLGGVQEITEVHDLSPGEDVIAAARQVRPHVLVHEAGLLPHEHVASVCSALPDANVLLLMDPNRPADIRPEVTRFAPRVGIMTTGDSFDRFVEAIRRLMRGEPVIDAEIALAAMRSRANPLTPREREVLGLAATGARTVEIAEKLFLRVGTVQNYLSNAIHKLGARSRIDAVRIAQGAGWI</sequence>
<dbReference type="AlphaFoldDB" id="A0A426UW58"/>
<accession>A0A426UW58</accession>
<dbReference type="SUPFAM" id="SSF46894">
    <property type="entry name" value="C-terminal effector domain of the bipartite response regulators"/>
    <property type="match status" value="1"/>
</dbReference>